<keyword evidence="5 13" id="KW-0812">Transmembrane</keyword>
<dbReference type="GO" id="GO:0016020">
    <property type="term" value="C:membrane"/>
    <property type="evidence" value="ECO:0007669"/>
    <property type="project" value="UniProtKB-SubCell"/>
</dbReference>
<comment type="cofactor">
    <cofactor evidence="1">
        <name>Fe(2+)</name>
        <dbReference type="ChEBI" id="CHEBI:29033"/>
    </cofactor>
</comment>
<comment type="similarity">
    <text evidence="3">Belongs to the fatty acid desaturase type 2 family.</text>
</comment>
<keyword evidence="10" id="KW-0443">Lipid metabolism</keyword>
<name>A0A928VGH5_9CYAN</name>
<evidence type="ECO:0000313" key="15">
    <source>
        <dbReference type="EMBL" id="MBE9028176.1"/>
    </source>
</evidence>
<dbReference type="Pfam" id="PF00487">
    <property type="entry name" value="FA_desaturase"/>
    <property type="match status" value="1"/>
</dbReference>
<evidence type="ECO:0000256" key="5">
    <source>
        <dbReference type="ARBA" id="ARBA00022692"/>
    </source>
</evidence>
<keyword evidence="7 13" id="KW-1133">Transmembrane helix</keyword>
<evidence type="ECO:0000256" key="10">
    <source>
        <dbReference type="ARBA" id="ARBA00023098"/>
    </source>
</evidence>
<comment type="caution">
    <text evidence="15">The sequence shown here is derived from an EMBL/GenBank/DDBJ whole genome shotgun (WGS) entry which is preliminary data.</text>
</comment>
<keyword evidence="8" id="KW-0560">Oxidoreductase</keyword>
<feature type="transmembrane region" description="Helical" evidence="13">
    <location>
        <begin position="12"/>
        <end position="31"/>
    </location>
</feature>
<protein>
    <submittedName>
        <fullName evidence="15">Fatty acid desaturase</fullName>
    </submittedName>
</protein>
<proteinExistence type="inferred from homology"/>
<sequence length="270" mass="31664">MTIATQQKLKISWHFVAIISIVHIGAFLAFLNFSWQGLALALVLHWVTGGLGITLGWHRLISHRSFQVPKWLEYFFVFCGSLAMQGGPIWWVGLHRHHHLYSDQNVDHHDSNKGFWWSHMGWMFHEVPAVKEIPRFTKDIANDPVYRFFDNFFFPMQIVLGFVLFAIGGWNFVLWGIFARLMMVYHCTWLVNSATHMFGYQSHESNDNSRNCWWVAVLTYGEGWHNNHHAYQYSARHGLQWWEIDMTWMTISLLRTLGLARKVKLPSADA</sequence>
<dbReference type="EMBL" id="JADEXQ010000001">
    <property type="protein sequence ID" value="MBE9028176.1"/>
    <property type="molecule type" value="Genomic_DNA"/>
</dbReference>
<evidence type="ECO:0000256" key="2">
    <source>
        <dbReference type="ARBA" id="ARBA00004141"/>
    </source>
</evidence>
<keyword evidence="12" id="KW-0275">Fatty acid biosynthesis</keyword>
<evidence type="ECO:0000256" key="7">
    <source>
        <dbReference type="ARBA" id="ARBA00022989"/>
    </source>
</evidence>
<keyword evidence="4" id="KW-0444">Lipid biosynthesis</keyword>
<keyword evidence="11 13" id="KW-0472">Membrane</keyword>
<dbReference type="RefSeq" id="WP_264322997.1">
    <property type="nucleotide sequence ID" value="NZ_JADEXQ010000001.1"/>
</dbReference>
<reference evidence="15" key="1">
    <citation type="submission" date="2020-10" db="EMBL/GenBank/DDBJ databases">
        <authorList>
            <person name="Castelo-Branco R."/>
            <person name="Eusebio N."/>
            <person name="Adriana R."/>
            <person name="Vieira A."/>
            <person name="Brugerolle De Fraissinette N."/>
            <person name="Rezende De Castro R."/>
            <person name="Schneider M.P."/>
            <person name="Vasconcelos V."/>
            <person name="Leao P.N."/>
        </authorList>
    </citation>
    <scope>NUCLEOTIDE SEQUENCE</scope>
    <source>
        <strain evidence="15">LEGE 11480</strain>
    </source>
</reference>
<gene>
    <name evidence="15" type="ORF">IQ266_00210</name>
</gene>
<evidence type="ECO:0000256" key="3">
    <source>
        <dbReference type="ARBA" id="ARBA00008749"/>
    </source>
</evidence>
<keyword evidence="16" id="KW-1185">Reference proteome</keyword>
<keyword evidence="9" id="KW-0408">Iron</keyword>
<evidence type="ECO:0000256" key="13">
    <source>
        <dbReference type="SAM" id="Phobius"/>
    </source>
</evidence>
<dbReference type="InterPro" id="IPR015876">
    <property type="entry name" value="Acyl-CoA_DS"/>
</dbReference>
<feature type="transmembrane region" description="Helical" evidence="13">
    <location>
        <begin position="37"/>
        <end position="60"/>
    </location>
</feature>
<evidence type="ECO:0000256" key="12">
    <source>
        <dbReference type="ARBA" id="ARBA00023160"/>
    </source>
</evidence>
<dbReference type="PANTHER" id="PTHR11351">
    <property type="entry name" value="ACYL-COA DESATURASE"/>
    <property type="match status" value="1"/>
</dbReference>
<evidence type="ECO:0000256" key="6">
    <source>
        <dbReference type="ARBA" id="ARBA00022832"/>
    </source>
</evidence>
<dbReference type="InterPro" id="IPR005804">
    <property type="entry name" value="FA_desaturase_dom"/>
</dbReference>
<dbReference type="CDD" id="cd03505">
    <property type="entry name" value="Delta9-FADS-like"/>
    <property type="match status" value="1"/>
</dbReference>
<evidence type="ECO:0000256" key="11">
    <source>
        <dbReference type="ARBA" id="ARBA00023136"/>
    </source>
</evidence>
<dbReference type="GO" id="GO:0006633">
    <property type="term" value="P:fatty acid biosynthetic process"/>
    <property type="evidence" value="ECO:0007669"/>
    <property type="project" value="UniProtKB-KW"/>
</dbReference>
<organism evidence="15 16">
    <name type="scientific">Romeriopsis navalis LEGE 11480</name>
    <dbReference type="NCBI Taxonomy" id="2777977"/>
    <lineage>
        <taxon>Bacteria</taxon>
        <taxon>Bacillati</taxon>
        <taxon>Cyanobacteriota</taxon>
        <taxon>Cyanophyceae</taxon>
        <taxon>Leptolyngbyales</taxon>
        <taxon>Leptolyngbyaceae</taxon>
        <taxon>Romeriopsis</taxon>
        <taxon>Romeriopsis navalis</taxon>
    </lineage>
</organism>
<keyword evidence="6" id="KW-0276">Fatty acid metabolism</keyword>
<dbReference type="PRINTS" id="PR00075">
    <property type="entry name" value="FACDDSATRASE"/>
</dbReference>
<dbReference type="AlphaFoldDB" id="A0A928VGH5"/>
<evidence type="ECO:0000256" key="1">
    <source>
        <dbReference type="ARBA" id="ARBA00001954"/>
    </source>
</evidence>
<comment type="subcellular location">
    <subcellularLocation>
        <location evidence="2">Membrane</location>
        <topology evidence="2">Multi-pass membrane protein</topology>
    </subcellularLocation>
</comment>
<evidence type="ECO:0000256" key="8">
    <source>
        <dbReference type="ARBA" id="ARBA00023002"/>
    </source>
</evidence>
<evidence type="ECO:0000256" key="4">
    <source>
        <dbReference type="ARBA" id="ARBA00022516"/>
    </source>
</evidence>
<dbReference type="Proteomes" id="UP000625316">
    <property type="component" value="Unassembled WGS sequence"/>
</dbReference>
<accession>A0A928VGH5</accession>
<feature type="transmembrane region" description="Helical" evidence="13">
    <location>
        <begin position="72"/>
        <end position="92"/>
    </location>
</feature>
<evidence type="ECO:0000313" key="16">
    <source>
        <dbReference type="Proteomes" id="UP000625316"/>
    </source>
</evidence>
<evidence type="ECO:0000256" key="9">
    <source>
        <dbReference type="ARBA" id="ARBA00023004"/>
    </source>
</evidence>
<dbReference type="GO" id="GO:0016717">
    <property type="term" value="F:oxidoreductase activity, acting on paired donors, with oxidation of a pair of donors resulting in the reduction of molecular oxygen to two molecules of water"/>
    <property type="evidence" value="ECO:0007669"/>
    <property type="project" value="InterPro"/>
</dbReference>
<feature type="transmembrane region" description="Helical" evidence="13">
    <location>
        <begin position="152"/>
        <end position="178"/>
    </location>
</feature>
<feature type="domain" description="Fatty acid desaturase" evidence="14">
    <location>
        <begin position="34"/>
        <end position="246"/>
    </location>
</feature>
<evidence type="ECO:0000259" key="14">
    <source>
        <dbReference type="Pfam" id="PF00487"/>
    </source>
</evidence>
<dbReference type="PANTHER" id="PTHR11351:SF31">
    <property type="entry name" value="DESATURASE 1, ISOFORM A-RELATED"/>
    <property type="match status" value="1"/>
</dbReference>